<reference evidence="2" key="1">
    <citation type="submission" date="2022-11" db="UniProtKB">
        <authorList>
            <consortium name="WormBaseParasite"/>
        </authorList>
    </citation>
    <scope>IDENTIFICATION</scope>
</reference>
<evidence type="ECO:0000313" key="1">
    <source>
        <dbReference type="Proteomes" id="UP000887580"/>
    </source>
</evidence>
<protein>
    <submittedName>
        <fullName evidence="2">YitH acetyltransferase (GNAT) domain-containing protein</fullName>
    </submittedName>
</protein>
<sequence length="314" mass="35347">MENIELVCNCDFNRWKDAVQITGTVENWIFSAEDYNLWNEGLGPENFNFLCAIDKTTGKTVGHIASAYYPSIDGSEPLATAGAYFVCKEYRGTGVGMDLSVKIGQEERFAYCNQGTISVASMTKKYALFGLTIYPEWQYEDMEAKVSDCNPDLLESNRNIKTVALNEVDSGKFIEYDTKICGGIRRDNFIRKVLESKTAFSRIAIDKNENIVGFGNIRIGFNNQLAIGPLYADSDSIAETLLKDCLKLIPNLNEFSLIYYYPSSTTLGAKDIFYKLASKNVKENDRMYVQFSSHVPKIDSTKIYSITEYALSFC</sequence>
<name>A0AC35G1R5_9BILA</name>
<accession>A0AC35G1R5</accession>
<organism evidence="1 2">
    <name type="scientific">Panagrolaimus sp. PS1159</name>
    <dbReference type="NCBI Taxonomy" id="55785"/>
    <lineage>
        <taxon>Eukaryota</taxon>
        <taxon>Metazoa</taxon>
        <taxon>Ecdysozoa</taxon>
        <taxon>Nematoda</taxon>
        <taxon>Chromadorea</taxon>
        <taxon>Rhabditida</taxon>
        <taxon>Tylenchina</taxon>
        <taxon>Panagrolaimomorpha</taxon>
        <taxon>Panagrolaimoidea</taxon>
        <taxon>Panagrolaimidae</taxon>
        <taxon>Panagrolaimus</taxon>
    </lineage>
</organism>
<proteinExistence type="predicted"/>
<dbReference type="Proteomes" id="UP000887580">
    <property type="component" value="Unplaced"/>
</dbReference>
<dbReference type="WBParaSite" id="PS1159_v2.g22687.t1">
    <property type="protein sequence ID" value="PS1159_v2.g22687.t1"/>
    <property type="gene ID" value="PS1159_v2.g22687"/>
</dbReference>
<evidence type="ECO:0000313" key="2">
    <source>
        <dbReference type="WBParaSite" id="PS1159_v2.g22687.t1"/>
    </source>
</evidence>